<dbReference type="PROSITE" id="PS50930">
    <property type="entry name" value="HTH_LYTTR"/>
    <property type="match status" value="1"/>
</dbReference>
<keyword evidence="1" id="KW-0597">Phosphoprotein</keyword>
<proteinExistence type="predicted"/>
<evidence type="ECO:0000259" key="2">
    <source>
        <dbReference type="PROSITE" id="PS50110"/>
    </source>
</evidence>
<dbReference type="EMBL" id="FUWZ01000004">
    <property type="protein sequence ID" value="SKA37528.1"/>
    <property type="molecule type" value="Genomic_DNA"/>
</dbReference>
<evidence type="ECO:0000256" key="1">
    <source>
        <dbReference type="PROSITE-ProRule" id="PRU00169"/>
    </source>
</evidence>
<dbReference type="PROSITE" id="PS50110">
    <property type="entry name" value="RESPONSE_REGULATORY"/>
    <property type="match status" value="1"/>
</dbReference>
<dbReference type="AlphaFoldDB" id="A0A1T4TBJ8"/>
<dbReference type="PANTHER" id="PTHR37299">
    <property type="entry name" value="TRANSCRIPTIONAL REGULATOR-RELATED"/>
    <property type="match status" value="1"/>
</dbReference>
<evidence type="ECO:0000313" key="5">
    <source>
        <dbReference type="Proteomes" id="UP000190367"/>
    </source>
</evidence>
<evidence type="ECO:0000259" key="3">
    <source>
        <dbReference type="PROSITE" id="PS50930"/>
    </source>
</evidence>
<keyword evidence="5" id="KW-1185">Reference proteome</keyword>
<feature type="modified residue" description="4-aspartylphosphate" evidence="1">
    <location>
        <position position="57"/>
    </location>
</feature>
<dbReference type="Pfam" id="PF00072">
    <property type="entry name" value="Response_reg"/>
    <property type="match status" value="1"/>
</dbReference>
<dbReference type="STRING" id="634771.SAMN04488128_104300"/>
<name>A0A1T4TBJ8_9BACT</name>
<reference evidence="5" key="1">
    <citation type="submission" date="2017-02" db="EMBL/GenBank/DDBJ databases">
        <authorList>
            <person name="Varghese N."/>
            <person name="Submissions S."/>
        </authorList>
    </citation>
    <scope>NUCLEOTIDE SEQUENCE [LARGE SCALE GENOMIC DNA]</scope>
    <source>
        <strain evidence="5">DSM 22224</strain>
    </source>
</reference>
<dbReference type="Gene3D" id="2.40.50.1020">
    <property type="entry name" value="LytTr DNA-binding domain"/>
    <property type="match status" value="1"/>
</dbReference>
<dbReference type="SMART" id="SM00448">
    <property type="entry name" value="REC"/>
    <property type="match status" value="1"/>
</dbReference>
<dbReference type="RefSeq" id="WP_078671653.1">
    <property type="nucleotide sequence ID" value="NZ_FUWZ01000004.1"/>
</dbReference>
<evidence type="ECO:0000313" key="4">
    <source>
        <dbReference type="EMBL" id="SKA37528.1"/>
    </source>
</evidence>
<dbReference type="SUPFAM" id="SSF52172">
    <property type="entry name" value="CheY-like"/>
    <property type="match status" value="1"/>
</dbReference>
<accession>A0A1T4TBJ8</accession>
<dbReference type="InterPro" id="IPR011006">
    <property type="entry name" value="CheY-like_superfamily"/>
</dbReference>
<organism evidence="4 5">
    <name type="scientific">Chitinophaga eiseniae</name>
    <dbReference type="NCBI Taxonomy" id="634771"/>
    <lineage>
        <taxon>Bacteria</taxon>
        <taxon>Pseudomonadati</taxon>
        <taxon>Bacteroidota</taxon>
        <taxon>Chitinophagia</taxon>
        <taxon>Chitinophagales</taxon>
        <taxon>Chitinophagaceae</taxon>
        <taxon>Chitinophaga</taxon>
    </lineage>
</organism>
<feature type="domain" description="HTH LytTR-type" evidence="3">
    <location>
        <begin position="133"/>
        <end position="204"/>
    </location>
</feature>
<gene>
    <name evidence="4" type="ORF">SAMN04488128_104300</name>
</gene>
<feature type="domain" description="Response regulatory" evidence="2">
    <location>
        <begin position="6"/>
        <end position="117"/>
    </location>
</feature>
<dbReference type="OrthoDB" id="1646880at2"/>
<dbReference type="InterPro" id="IPR007492">
    <property type="entry name" value="LytTR_DNA-bd_dom"/>
</dbReference>
<dbReference type="GO" id="GO:0000156">
    <property type="term" value="F:phosphorelay response regulator activity"/>
    <property type="evidence" value="ECO:0007669"/>
    <property type="project" value="InterPro"/>
</dbReference>
<dbReference type="PANTHER" id="PTHR37299:SF1">
    <property type="entry name" value="STAGE 0 SPORULATION PROTEIN A HOMOLOG"/>
    <property type="match status" value="1"/>
</dbReference>
<dbReference type="GO" id="GO:0003677">
    <property type="term" value="F:DNA binding"/>
    <property type="evidence" value="ECO:0007669"/>
    <property type="project" value="UniProtKB-KW"/>
</dbReference>
<sequence>MKKKINCIILDDEPFAVKLIADYASKIPQLNVLYADSDVYKAIEVLNKETVDLIFLDIQMPQLTGIEVMQLFNQRHNFIIISAYPEYALDAFQFHVVDFLLKPATFNRFYQSVEKYNRWQETFQNEEDADSALFVKADRKHYKISTDTILFIEGLKDYVRIHTTGEKIMVLETMKDMLEKLPPKQFVRIHRSYIIPLNKIRVIEGNQIQLSDGTWLPVGETYRKLVGEWTERK</sequence>
<dbReference type="InterPro" id="IPR046947">
    <property type="entry name" value="LytR-like"/>
</dbReference>
<protein>
    <submittedName>
        <fullName evidence="4">DNA-binding response regulator, LytR/AlgR family</fullName>
    </submittedName>
</protein>
<dbReference type="Gene3D" id="3.40.50.2300">
    <property type="match status" value="1"/>
</dbReference>
<dbReference type="InterPro" id="IPR001789">
    <property type="entry name" value="Sig_transdc_resp-reg_receiver"/>
</dbReference>
<dbReference type="SMART" id="SM00850">
    <property type="entry name" value="LytTR"/>
    <property type="match status" value="1"/>
</dbReference>
<dbReference type="Pfam" id="PF04397">
    <property type="entry name" value="LytTR"/>
    <property type="match status" value="1"/>
</dbReference>
<keyword evidence="4" id="KW-0238">DNA-binding</keyword>
<dbReference type="Proteomes" id="UP000190367">
    <property type="component" value="Unassembled WGS sequence"/>
</dbReference>